<evidence type="ECO:0000256" key="2">
    <source>
        <dbReference type="SAM" id="MobiDB-lite"/>
    </source>
</evidence>
<feature type="compositionally biased region" description="Basic and acidic residues" evidence="2">
    <location>
        <begin position="162"/>
        <end position="177"/>
    </location>
</feature>
<feature type="compositionally biased region" description="Low complexity" evidence="2">
    <location>
        <begin position="43"/>
        <end position="59"/>
    </location>
</feature>
<name>A0AAD4HYS5_9PEZI</name>
<feature type="region of interest" description="Disordered" evidence="2">
    <location>
        <begin position="1"/>
        <end position="255"/>
    </location>
</feature>
<protein>
    <recommendedName>
        <fullName evidence="5">t-SNARE coiled-coil homology domain-containing protein</fullName>
    </recommendedName>
</protein>
<reference evidence="3" key="1">
    <citation type="submission" date="2023-02" db="EMBL/GenBank/DDBJ databases">
        <authorList>
            <person name="Palmer J.M."/>
        </authorList>
    </citation>
    <scope>NUCLEOTIDE SEQUENCE</scope>
    <source>
        <strain evidence="3">FW57</strain>
    </source>
</reference>
<sequence>MGRMGGWFKKSDDKEKSASNPYAQQPSVTQQQPVGQTSPPPLYDQYSQYNGNQYNANQNLPQSRQGPPSGLPAGPRAGLPSTFGQGPPRTGTWESNNTAPPEYDEQPGHGAPPPSYHRPSPTSSTGWSPALSSSRASPSIGPNGGSPALSSTTSPSLGTGYPREKLGAADGVGKSRFDQPVASRYNNSPSLPSQRQGGYGGLDTGREELFANYKGPSQSTTGPNLAQSTSPYSGDGGFNEEREMTEEERKDAEVAGLKAQIEAEQIGTEDSLDRSLQAVTAANSMFDNLLNDFEIQESRMDNAERNLAKTHNLNDQAKDQTARLKYYNRRLFQPGYNRSKQDQLAAEFAEKDLRHQRELEELRAEQDQRRQGIQNQYDDNGRRVLAPKKLGQEDINRFTFEDEDGQQQARLERTDEKMELLGAAVGTLNLKSKLLRDRADDSNARLVRMGESP</sequence>
<organism evidence="3 4">
    <name type="scientific">Staphylotrichum longicolle</name>
    <dbReference type="NCBI Taxonomy" id="669026"/>
    <lineage>
        <taxon>Eukaryota</taxon>
        <taxon>Fungi</taxon>
        <taxon>Dikarya</taxon>
        <taxon>Ascomycota</taxon>
        <taxon>Pezizomycotina</taxon>
        <taxon>Sordariomycetes</taxon>
        <taxon>Sordariomycetidae</taxon>
        <taxon>Sordariales</taxon>
        <taxon>Chaetomiaceae</taxon>
        <taxon>Staphylotrichum</taxon>
    </lineage>
</organism>
<proteinExistence type="predicted"/>
<keyword evidence="4" id="KW-1185">Reference proteome</keyword>
<feature type="compositionally biased region" description="Polar residues" evidence="2">
    <location>
        <begin position="18"/>
        <end position="37"/>
    </location>
</feature>
<feature type="region of interest" description="Disordered" evidence="2">
    <location>
        <begin position="363"/>
        <end position="384"/>
    </location>
</feature>
<evidence type="ECO:0000313" key="3">
    <source>
        <dbReference type="EMBL" id="KAG7292504.1"/>
    </source>
</evidence>
<feature type="coiled-coil region" evidence="1">
    <location>
        <begin position="286"/>
        <end position="320"/>
    </location>
</feature>
<dbReference type="EMBL" id="JAHCVI010000001">
    <property type="protein sequence ID" value="KAG7292504.1"/>
    <property type="molecule type" value="Genomic_DNA"/>
</dbReference>
<evidence type="ECO:0000313" key="4">
    <source>
        <dbReference type="Proteomes" id="UP001197093"/>
    </source>
</evidence>
<evidence type="ECO:0008006" key="5">
    <source>
        <dbReference type="Google" id="ProtNLM"/>
    </source>
</evidence>
<feature type="compositionally biased region" description="Low complexity" evidence="2">
    <location>
        <begin position="128"/>
        <end position="160"/>
    </location>
</feature>
<dbReference type="Proteomes" id="UP001197093">
    <property type="component" value="Unassembled WGS sequence"/>
</dbReference>
<feature type="compositionally biased region" description="Basic and acidic residues" evidence="2">
    <location>
        <begin position="239"/>
        <end position="253"/>
    </location>
</feature>
<accession>A0AAD4HYS5</accession>
<gene>
    <name evidence="3" type="ORF">NEMBOFW57_002539</name>
</gene>
<keyword evidence="1" id="KW-0175">Coiled coil</keyword>
<feature type="compositionally biased region" description="Polar residues" evidence="2">
    <location>
        <begin position="184"/>
        <end position="196"/>
    </location>
</feature>
<feature type="compositionally biased region" description="Polar residues" evidence="2">
    <location>
        <begin position="215"/>
        <end position="232"/>
    </location>
</feature>
<evidence type="ECO:0000256" key="1">
    <source>
        <dbReference type="SAM" id="Coils"/>
    </source>
</evidence>
<comment type="caution">
    <text evidence="3">The sequence shown here is derived from an EMBL/GenBank/DDBJ whole genome shotgun (WGS) entry which is preliminary data.</text>
</comment>
<dbReference type="AlphaFoldDB" id="A0AAD4HYS5"/>